<dbReference type="OrthoDB" id="1685240at2"/>
<gene>
    <name evidence="2" type="ORF">BBF96_15175</name>
</gene>
<dbReference type="KEGG" id="aft:BBF96_15175"/>
<evidence type="ECO:0000256" key="1">
    <source>
        <dbReference type="SAM" id="Phobius"/>
    </source>
</evidence>
<organism evidence="2 3">
    <name type="scientific">Anoxybacter fermentans</name>
    <dbReference type="NCBI Taxonomy" id="1323375"/>
    <lineage>
        <taxon>Bacteria</taxon>
        <taxon>Bacillati</taxon>
        <taxon>Bacillota</taxon>
        <taxon>Clostridia</taxon>
        <taxon>Halanaerobiales</taxon>
        <taxon>Anoxybacter</taxon>
    </lineage>
</organism>
<keyword evidence="1" id="KW-0812">Transmembrane</keyword>
<name>A0A3S9T233_9FIRM</name>
<feature type="transmembrane region" description="Helical" evidence="1">
    <location>
        <begin position="66"/>
        <end position="84"/>
    </location>
</feature>
<reference evidence="2 3" key="1">
    <citation type="submission" date="2016-07" db="EMBL/GenBank/DDBJ databases">
        <title>Genome and transcriptome analysis of iron-reducing fermentative bacteria Anoxybacter fermentans.</title>
        <authorList>
            <person name="Zeng X."/>
            <person name="Shao Z."/>
        </authorList>
    </citation>
    <scope>NUCLEOTIDE SEQUENCE [LARGE SCALE GENOMIC DNA]</scope>
    <source>
        <strain evidence="2 3">DY22613</strain>
    </source>
</reference>
<evidence type="ECO:0000313" key="3">
    <source>
        <dbReference type="Proteomes" id="UP000267250"/>
    </source>
</evidence>
<sequence>MLLEIKSFLIMIAGGFAISILYDIYRWLWLAKYQRSWLKHVGDLIFSLLATIIVIGLLLYSNWGELRLYIFFGLGIGIFIYFKITRVIFAYFH</sequence>
<evidence type="ECO:0000313" key="2">
    <source>
        <dbReference type="EMBL" id="AZR74597.1"/>
    </source>
</evidence>
<dbReference type="InterPro" id="IPR019074">
    <property type="entry name" value="YabQ"/>
</dbReference>
<feature type="transmembrane region" description="Helical" evidence="1">
    <location>
        <begin position="6"/>
        <end position="25"/>
    </location>
</feature>
<dbReference type="Proteomes" id="UP000267250">
    <property type="component" value="Chromosome"/>
</dbReference>
<dbReference type="NCBIfam" id="TIGR02893">
    <property type="entry name" value="spore_yabQ"/>
    <property type="match status" value="1"/>
</dbReference>
<dbReference type="RefSeq" id="WP_127017959.1">
    <property type="nucleotide sequence ID" value="NZ_CP016379.1"/>
</dbReference>
<keyword evidence="3" id="KW-1185">Reference proteome</keyword>
<feature type="transmembrane region" description="Helical" evidence="1">
    <location>
        <begin position="37"/>
        <end position="60"/>
    </location>
</feature>
<evidence type="ECO:0008006" key="4">
    <source>
        <dbReference type="Google" id="ProtNLM"/>
    </source>
</evidence>
<accession>A0A3S9T233</accession>
<keyword evidence="1" id="KW-0472">Membrane</keyword>
<keyword evidence="1" id="KW-1133">Transmembrane helix</keyword>
<dbReference type="AlphaFoldDB" id="A0A3S9T233"/>
<protein>
    <recommendedName>
        <fullName evidence="4">Spore cortex biosynthesis protein YabQ</fullName>
    </recommendedName>
</protein>
<dbReference type="EMBL" id="CP016379">
    <property type="protein sequence ID" value="AZR74597.1"/>
    <property type="molecule type" value="Genomic_DNA"/>
</dbReference>
<dbReference type="Pfam" id="PF09578">
    <property type="entry name" value="Spore_YabQ"/>
    <property type="match status" value="1"/>
</dbReference>
<proteinExistence type="predicted"/>